<dbReference type="EMBL" id="JAMYWD010000005">
    <property type="protein sequence ID" value="KAJ4970360.1"/>
    <property type="molecule type" value="Genomic_DNA"/>
</dbReference>
<feature type="domain" description="RNase H type-1" evidence="1">
    <location>
        <begin position="18"/>
        <end position="148"/>
    </location>
</feature>
<dbReference type="AlphaFoldDB" id="A0A9Q0QSG3"/>
<evidence type="ECO:0000313" key="3">
    <source>
        <dbReference type="Proteomes" id="UP001141806"/>
    </source>
</evidence>
<dbReference type="CDD" id="cd06222">
    <property type="entry name" value="RNase_H_like"/>
    <property type="match status" value="1"/>
</dbReference>
<dbReference type="InterPro" id="IPR002156">
    <property type="entry name" value="RNaseH_domain"/>
</dbReference>
<dbReference type="OrthoDB" id="1640829at2759"/>
<dbReference type="InterPro" id="IPR012337">
    <property type="entry name" value="RNaseH-like_sf"/>
</dbReference>
<dbReference type="Gene3D" id="3.30.420.10">
    <property type="entry name" value="Ribonuclease H-like superfamily/Ribonuclease H"/>
    <property type="match status" value="1"/>
</dbReference>
<dbReference type="GO" id="GO:0003676">
    <property type="term" value="F:nucleic acid binding"/>
    <property type="evidence" value="ECO:0007669"/>
    <property type="project" value="InterPro"/>
</dbReference>
<proteinExistence type="predicted"/>
<protein>
    <recommendedName>
        <fullName evidence="1">RNase H type-1 domain-containing protein</fullName>
    </recommendedName>
</protein>
<accession>A0A9Q0QSG3</accession>
<dbReference type="InterPro" id="IPR044730">
    <property type="entry name" value="RNase_H-like_dom_plant"/>
</dbReference>
<evidence type="ECO:0000259" key="1">
    <source>
        <dbReference type="Pfam" id="PF13456"/>
    </source>
</evidence>
<gene>
    <name evidence="2" type="ORF">NE237_003459</name>
</gene>
<dbReference type="SUPFAM" id="SSF53098">
    <property type="entry name" value="Ribonuclease H-like"/>
    <property type="match status" value="1"/>
</dbReference>
<evidence type="ECO:0000313" key="2">
    <source>
        <dbReference type="EMBL" id="KAJ4970360.1"/>
    </source>
</evidence>
<dbReference type="InterPro" id="IPR053151">
    <property type="entry name" value="RNase_H-like"/>
</dbReference>
<comment type="caution">
    <text evidence="2">The sequence shown here is derived from an EMBL/GenBank/DDBJ whole genome shotgun (WGS) entry which is preliminary data.</text>
</comment>
<keyword evidence="3" id="KW-1185">Reference proteome</keyword>
<reference evidence="2" key="1">
    <citation type="journal article" date="2023" name="Plant J.">
        <title>The genome of the king protea, Protea cynaroides.</title>
        <authorList>
            <person name="Chang J."/>
            <person name="Duong T.A."/>
            <person name="Schoeman C."/>
            <person name="Ma X."/>
            <person name="Roodt D."/>
            <person name="Barker N."/>
            <person name="Li Z."/>
            <person name="Van de Peer Y."/>
            <person name="Mizrachi E."/>
        </authorList>
    </citation>
    <scope>NUCLEOTIDE SEQUENCE</scope>
    <source>
        <tissue evidence="2">Young leaves</tissue>
    </source>
</reference>
<dbReference type="PANTHER" id="PTHR47723:SF19">
    <property type="entry name" value="POLYNUCLEOTIDYL TRANSFERASE, RIBONUCLEASE H-LIKE SUPERFAMILY PROTEIN"/>
    <property type="match status" value="1"/>
</dbReference>
<organism evidence="2 3">
    <name type="scientific">Protea cynaroides</name>
    <dbReference type="NCBI Taxonomy" id="273540"/>
    <lineage>
        <taxon>Eukaryota</taxon>
        <taxon>Viridiplantae</taxon>
        <taxon>Streptophyta</taxon>
        <taxon>Embryophyta</taxon>
        <taxon>Tracheophyta</taxon>
        <taxon>Spermatophyta</taxon>
        <taxon>Magnoliopsida</taxon>
        <taxon>Proteales</taxon>
        <taxon>Proteaceae</taxon>
        <taxon>Protea</taxon>
    </lineage>
</organism>
<dbReference type="InterPro" id="IPR036397">
    <property type="entry name" value="RNaseH_sf"/>
</dbReference>
<dbReference type="Proteomes" id="UP001141806">
    <property type="component" value="Unassembled WGS sequence"/>
</dbReference>
<dbReference type="Pfam" id="PF13456">
    <property type="entry name" value="RVT_3"/>
    <property type="match status" value="1"/>
</dbReference>
<dbReference type="PANTHER" id="PTHR47723">
    <property type="entry name" value="OS05G0353850 PROTEIN"/>
    <property type="match status" value="1"/>
</dbReference>
<name>A0A9Q0QSG3_9MAGN</name>
<dbReference type="GO" id="GO:0004523">
    <property type="term" value="F:RNA-DNA hybrid ribonuclease activity"/>
    <property type="evidence" value="ECO:0007669"/>
    <property type="project" value="InterPro"/>
</dbReference>
<sequence length="151" mass="16348">MFSFAPLKAPGPDGLRYNFDAALKLNSTSGGVGFVLSGPAGTPFLAVSHNLSLAVSQNLSFPSPIIGETLALRLALSEAVFHGFQFIMMESDNLEIINMIRGVAKEDYVYVRPIVQNILSLAEHGEEVSFHHVPRSANQVEHSLARRAVTV</sequence>